<name>A0A158K386_9BURK</name>
<evidence type="ECO:0000313" key="3">
    <source>
        <dbReference type="Proteomes" id="UP000054770"/>
    </source>
</evidence>
<dbReference type="OrthoDB" id="9009944at2"/>
<protein>
    <submittedName>
        <fullName evidence="2">Uncharacterized protein</fullName>
    </submittedName>
</protein>
<comment type="caution">
    <text evidence="2">The sequence shown here is derived from an EMBL/GenBank/DDBJ whole genome shotgun (WGS) entry which is preliminary data.</text>
</comment>
<proteinExistence type="predicted"/>
<dbReference type="AlphaFoldDB" id="A0A158K386"/>
<reference evidence="2" key="1">
    <citation type="submission" date="2016-01" db="EMBL/GenBank/DDBJ databases">
        <authorList>
            <person name="Peeters C."/>
        </authorList>
    </citation>
    <scope>NUCLEOTIDE SEQUENCE [LARGE SCALE GENOMIC DNA]</scope>
    <source>
        <strain evidence="2">LMG 22940</strain>
    </source>
</reference>
<dbReference type="RefSeq" id="WP_087646875.1">
    <property type="nucleotide sequence ID" value="NZ_FCON02000061.1"/>
</dbReference>
<sequence length="97" mass="9720">MTTPSDATASPEEDKEAPPADVSVPVGDAIPTPVEPGLDQPLPEKNDASAGATPAAGDRDDAEPDTAPGNDISKPVGDAIPTPVEPGTDQPLPDKSE</sequence>
<dbReference type="EMBL" id="FCON02000061">
    <property type="protein sequence ID" value="SAL75654.1"/>
    <property type="molecule type" value="Genomic_DNA"/>
</dbReference>
<keyword evidence="3" id="KW-1185">Reference proteome</keyword>
<evidence type="ECO:0000313" key="2">
    <source>
        <dbReference type="EMBL" id="SAL75654.1"/>
    </source>
</evidence>
<evidence type="ECO:0000256" key="1">
    <source>
        <dbReference type="SAM" id="MobiDB-lite"/>
    </source>
</evidence>
<organism evidence="2 3">
    <name type="scientific">Caballeronia choica</name>
    <dbReference type="NCBI Taxonomy" id="326476"/>
    <lineage>
        <taxon>Bacteria</taxon>
        <taxon>Pseudomonadati</taxon>
        <taxon>Pseudomonadota</taxon>
        <taxon>Betaproteobacteria</taxon>
        <taxon>Burkholderiales</taxon>
        <taxon>Burkholderiaceae</taxon>
        <taxon>Caballeronia</taxon>
    </lineage>
</organism>
<feature type="region of interest" description="Disordered" evidence="1">
    <location>
        <begin position="1"/>
        <end position="97"/>
    </location>
</feature>
<dbReference type="Proteomes" id="UP000054770">
    <property type="component" value="Unassembled WGS sequence"/>
</dbReference>
<accession>A0A158K386</accession>
<gene>
    <name evidence="2" type="ORF">AWB68_04814</name>
</gene>